<dbReference type="PANTHER" id="PTHR30146:SF109">
    <property type="entry name" value="HTH-TYPE TRANSCRIPTIONAL REGULATOR GALS"/>
    <property type="match status" value="1"/>
</dbReference>
<evidence type="ECO:0000259" key="4">
    <source>
        <dbReference type="Pfam" id="PF13377"/>
    </source>
</evidence>
<organism evidence="5">
    <name type="scientific">bioreactor metagenome</name>
    <dbReference type="NCBI Taxonomy" id="1076179"/>
    <lineage>
        <taxon>unclassified sequences</taxon>
        <taxon>metagenomes</taxon>
        <taxon>ecological metagenomes</taxon>
    </lineage>
</organism>
<dbReference type="Gene3D" id="3.40.50.2300">
    <property type="match status" value="1"/>
</dbReference>
<evidence type="ECO:0000256" key="2">
    <source>
        <dbReference type="ARBA" id="ARBA00023125"/>
    </source>
</evidence>
<evidence type="ECO:0000256" key="1">
    <source>
        <dbReference type="ARBA" id="ARBA00023015"/>
    </source>
</evidence>
<name>A0A645IKR0_9ZZZZ</name>
<keyword evidence="3" id="KW-0804">Transcription</keyword>
<protein>
    <submittedName>
        <fullName evidence="5">HTH-type transcriptional repressor PurR</fullName>
    </submittedName>
</protein>
<dbReference type="InterPro" id="IPR028082">
    <property type="entry name" value="Peripla_BP_I"/>
</dbReference>
<gene>
    <name evidence="5" type="primary">purR_86</name>
    <name evidence="5" type="ORF">SDC9_196516</name>
</gene>
<feature type="domain" description="Transcriptional regulator LacI/GalR-like sensor" evidence="4">
    <location>
        <begin position="16"/>
        <end position="105"/>
    </location>
</feature>
<reference evidence="5" key="1">
    <citation type="submission" date="2019-08" db="EMBL/GenBank/DDBJ databases">
        <authorList>
            <person name="Kucharzyk K."/>
            <person name="Murdoch R.W."/>
            <person name="Higgins S."/>
            <person name="Loffler F."/>
        </authorList>
    </citation>
    <scope>NUCLEOTIDE SEQUENCE</scope>
</reference>
<dbReference type="Pfam" id="PF13377">
    <property type="entry name" value="Peripla_BP_3"/>
    <property type="match status" value="1"/>
</dbReference>
<dbReference type="SUPFAM" id="SSF53822">
    <property type="entry name" value="Periplasmic binding protein-like I"/>
    <property type="match status" value="1"/>
</dbReference>
<dbReference type="PANTHER" id="PTHR30146">
    <property type="entry name" value="LACI-RELATED TRANSCRIPTIONAL REPRESSOR"/>
    <property type="match status" value="1"/>
</dbReference>
<evidence type="ECO:0000256" key="3">
    <source>
        <dbReference type="ARBA" id="ARBA00023163"/>
    </source>
</evidence>
<proteinExistence type="predicted"/>
<comment type="caution">
    <text evidence="5">The sequence shown here is derived from an EMBL/GenBank/DDBJ whole genome shotgun (WGS) entry which is preliminary data.</text>
</comment>
<evidence type="ECO:0000313" key="5">
    <source>
        <dbReference type="EMBL" id="MPN48904.1"/>
    </source>
</evidence>
<dbReference type="GO" id="GO:0000976">
    <property type="term" value="F:transcription cis-regulatory region binding"/>
    <property type="evidence" value="ECO:0007669"/>
    <property type="project" value="TreeGrafter"/>
</dbReference>
<sequence length="134" mass="14828">MAEERTFNPGQLIATIRARHPETTVLLCHSDHMAMKLIEYLHGQNIDIPQEFSVTGFGNMREYQDLYPVTSVDQYPEELGFVAANALIDLIEGKRAENFAIAQATAMLPGASIGPARRTFAPISPVADRPQSTR</sequence>
<dbReference type="AlphaFoldDB" id="A0A645IKR0"/>
<keyword evidence="2" id="KW-0238">DNA-binding</keyword>
<dbReference type="InterPro" id="IPR046335">
    <property type="entry name" value="LacI/GalR-like_sensor"/>
</dbReference>
<accession>A0A645IKR0</accession>
<dbReference type="GO" id="GO:0003700">
    <property type="term" value="F:DNA-binding transcription factor activity"/>
    <property type="evidence" value="ECO:0007669"/>
    <property type="project" value="TreeGrafter"/>
</dbReference>
<dbReference type="EMBL" id="VSSQ01111641">
    <property type="protein sequence ID" value="MPN48904.1"/>
    <property type="molecule type" value="Genomic_DNA"/>
</dbReference>
<keyword evidence="1" id="KW-0805">Transcription regulation</keyword>